<organism evidence="4 5">
    <name type="scientific">Slackia heliotrinireducens (strain ATCC 29202 / DSM 20476 / NCTC 11029 / RHS 1)</name>
    <name type="common">Peptococcus heliotrinreducens</name>
    <dbReference type="NCBI Taxonomy" id="471855"/>
    <lineage>
        <taxon>Bacteria</taxon>
        <taxon>Bacillati</taxon>
        <taxon>Actinomycetota</taxon>
        <taxon>Coriobacteriia</taxon>
        <taxon>Eggerthellales</taxon>
        <taxon>Eggerthellaceae</taxon>
        <taxon>Slackia</taxon>
    </lineage>
</organism>
<evidence type="ECO:0000313" key="5">
    <source>
        <dbReference type="Proteomes" id="UP000002026"/>
    </source>
</evidence>
<evidence type="ECO:0000313" key="4">
    <source>
        <dbReference type="EMBL" id="ACV22957.1"/>
    </source>
</evidence>
<dbReference type="eggNOG" id="COG0622">
    <property type="taxonomic scope" value="Bacteria"/>
</dbReference>
<gene>
    <name evidence="4" type="ordered locus">Shel_19410</name>
</gene>
<accession>C7N7S2</accession>
<dbReference type="GO" id="GO:0046872">
    <property type="term" value="F:metal ion binding"/>
    <property type="evidence" value="ECO:0007669"/>
    <property type="project" value="UniProtKB-KW"/>
</dbReference>
<dbReference type="AlphaFoldDB" id="C7N7S2"/>
<proteinExistence type="inferred from homology"/>
<dbReference type="KEGG" id="shi:Shel_19410"/>
<comment type="similarity">
    <text evidence="1 2">Belongs to the metallophosphoesterase superfamily. YfcE family.</text>
</comment>
<dbReference type="EMBL" id="CP001684">
    <property type="protein sequence ID" value="ACV22957.1"/>
    <property type="molecule type" value="Genomic_DNA"/>
</dbReference>
<feature type="domain" description="Calcineurin-like phosphoesterase" evidence="3">
    <location>
        <begin position="9"/>
        <end position="175"/>
    </location>
</feature>
<reference evidence="4 5" key="1">
    <citation type="journal article" date="2009" name="Stand. Genomic Sci.">
        <title>Complete genome sequence of Slackia heliotrinireducens type strain (RHS 1).</title>
        <authorList>
            <person name="Pukall R."/>
            <person name="Lapidus A."/>
            <person name="Nolan M."/>
            <person name="Copeland A."/>
            <person name="Glavina Del Rio T."/>
            <person name="Lucas S."/>
            <person name="Chen F."/>
            <person name="Tice H."/>
            <person name="Cheng J.F."/>
            <person name="Chertkov O."/>
            <person name="Bruce D."/>
            <person name="Goodwin L."/>
            <person name="Kuske C."/>
            <person name="Brettin T."/>
            <person name="Detter J.C."/>
            <person name="Han C."/>
            <person name="Pitluck S."/>
            <person name="Pati A."/>
            <person name="Mavrommatis K."/>
            <person name="Ivanova N."/>
            <person name="Ovchinnikova G."/>
            <person name="Chen A."/>
            <person name="Palaniappan K."/>
            <person name="Schneider S."/>
            <person name="Rohde M."/>
            <person name="Chain P."/>
            <person name="D'haeseleer P."/>
            <person name="Goker M."/>
            <person name="Bristow J."/>
            <person name="Eisen J.A."/>
            <person name="Markowitz V."/>
            <person name="Kyrpides N.C."/>
            <person name="Klenk H.P."/>
            <person name="Hugenholtz P."/>
        </authorList>
    </citation>
    <scope>NUCLEOTIDE SEQUENCE [LARGE SCALE GENOMIC DNA]</scope>
    <source>
        <strain evidence="5">ATCC 29202 / DSM 20476 / NCTC 11029 / RHS 1</strain>
    </source>
</reference>
<dbReference type="HOGENOM" id="CLU_063749_3_1_11"/>
<evidence type="ECO:0000256" key="1">
    <source>
        <dbReference type="ARBA" id="ARBA00008950"/>
    </source>
</evidence>
<name>C7N7S2_SLAHD</name>
<sequence length="195" mass="21041">MTTDGDEVLVGILSDTHGRLPQQAYAELADCDHIIHAGDIGDSGILEELRALAPVTAVLGNNDWYGQYGSSVEQYATITLDKVRFMVAHIPRDLQMFIRGAASRANTNALIEGLPAKERAKMKPLKLPDGTTTVAVHGHTHIPEIKRGAEAAPADYIVCPGSCTYPRGSSYRCVMKILVNDGSVENIGLIELTRS</sequence>
<keyword evidence="2" id="KW-0479">Metal-binding</keyword>
<dbReference type="NCBIfam" id="TIGR00040">
    <property type="entry name" value="yfcE"/>
    <property type="match status" value="1"/>
</dbReference>
<comment type="cofactor">
    <cofactor evidence="2">
        <name>a divalent metal cation</name>
        <dbReference type="ChEBI" id="CHEBI:60240"/>
    </cofactor>
</comment>
<dbReference type="STRING" id="471855.Shel_19410"/>
<evidence type="ECO:0000256" key="2">
    <source>
        <dbReference type="RuleBase" id="RU362039"/>
    </source>
</evidence>
<dbReference type="Gene3D" id="3.60.21.10">
    <property type="match status" value="1"/>
</dbReference>
<evidence type="ECO:0000259" key="3">
    <source>
        <dbReference type="Pfam" id="PF12850"/>
    </source>
</evidence>
<dbReference type="Proteomes" id="UP000002026">
    <property type="component" value="Chromosome"/>
</dbReference>
<protein>
    <recommendedName>
        <fullName evidence="2">Phosphoesterase</fullName>
        <ecNumber evidence="2">3.1.4.-</ecNumber>
    </recommendedName>
</protein>
<dbReference type="Pfam" id="PF12850">
    <property type="entry name" value="Metallophos_2"/>
    <property type="match status" value="1"/>
</dbReference>
<dbReference type="InterPro" id="IPR024654">
    <property type="entry name" value="Calcineurin-like_PHP_lpxH"/>
</dbReference>
<dbReference type="GO" id="GO:0016787">
    <property type="term" value="F:hydrolase activity"/>
    <property type="evidence" value="ECO:0007669"/>
    <property type="project" value="UniProtKB-UniRule"/>
</dbReference>
<dbReference type="SUPFAM" id="SSF56300">
    <property type="entry name" value="Metallo-dependent phosphatases"/>
    <property type="match status" value="1"/>
</dbReference>
<dbReference type="EC" id="3.1.4.-" evidence="2"/>
<dbReference type="RefSeq" id="WP_012799059.1">
    <property type="nucleotide sequence ID" value="NC_013165.1"/>
</dbReference>
<dbReference type="InterPro" id="IPR029052">
    <property type="entry name" value="Metallo-depent_PP-like"/>
</dbReference>
<dbReference type="InterPro" id="IPR000979">
    <property type="entry name" value="Phosphodiesterase_MJ0936/Vps29"/>
</dbReference>
<keyword evidence="5" id="KW-1185">Reference proteome</keyword>